<organism evidence="1 2">
    <name type="scientific">Racocetra persica</name>
    <dbReference type="NCBI Taxonomy" id="160502"/>
    <lineage>
        <taxon>Eukaryota</taxon>
        <taxon>Fungi</taxon>
        <taxon>Fungi incertae sedis</taxon>
        <taxon>Mucoromycota</taxon>
        <taxon>Glomeromycotina</taxon>
        <taxon>Glomeromycetes</taxon>
        <taxon>Diversisporales</taxon>
        <taxon>Gigasporaceae</taxon>
        <taxon>Racocetra</taxon>
    </lineage>
</organism>
<feature type="non-terminal residue" evidence="1">
    <location>
        <position position="1"/>
    </location>
</feature>
<name>A0ACA9RHX7_9GLOM</name>
<gene>
    <name evidence="1" type="ORF">RPERSI_LOCUS19405</name>
</gene>
<proteinExistence type="predicted"/>
<evidence type="ECO:0000313" key="1">
    <source>
        <dbReference type="EMBL" id="CAG8792491.1"/>
    </source>
</evidence>
<dbReference type="EMBL" id="CAJVQC010053145">
    <property type="protein sequence ID" value="CAG8792491.1"/>
    <property type="molecule type" value="Genomic_DNA"/>
</dbReference>
<keyword evidence="2" id="KW-1185">Reference proteome</keyword>
<comment type="caution">
    <text evidence="1">The sequence shown here is derived from an EMBL/GenBank/DDBJ whole genome shotgun (WGS) entry which is preliminary data.</text>
</comment>
<dbReference type="Proteomes" id="UP000789920">
    <property type="component" value="Unassembled WGS sequence"/>
</dbReference>
<feature type="non-terminal residue" evidence="1">
    <location>
        <position position="57"/>
    </location>
</feature>
<sequence>WKIDQSDCSKVSRLAAQKCLGIPIFALVPKKEYRLALVPKKGIPISFGSKKEIPISF</sequence>
<evidence type="ECO:0000313" key="2">
    <source>
        <dbReference type="Proteomes" id="UP000789920"/>
    </source>
</evidence>
<reference evidence="1" key="1">
    <citation type="submission" date="2021-06" db="EMBL/GenBank/DDBJ databases">
        <authorList>
            <person name="Kallberg Y."/>
            <person name="Tangrot J."/>
            <person name="Rosling A."/>
        </authorList>
    </citation>
    <scope>NUCLEOTIDE SEQUENCE</scope>
    <source>
        <strain evidence="1">MA461A</strain>
    </source>
</reference>
<protein>
    <submittedName>
        <fullName evidence="1">26337_t:CDS:1</fullName>
    </submittedName>
</protein>
<accession>A0ACA9RHX7</accession>